<organism evidence="2 3">
    <name type="scientific">Clostridium cavendishii DSM 21758</name>
    <dbReference type="NCBI Taxonomy" id="1121302"/>
    <lineage>
        <taxon>Bacteria</taxon>
        <taxon>Bacillati</taxon>
        <taxon>Bacillota</taxon>
        <taxon>Clostridia</taxon>
        <taxon>Eubacteriales</taxon>
        <taxon>Clostridiaceae</taxon>
        <taxon>Clostridium</taxon>
    </lineage>
</organism>
<name>A0A1M6RQB5_9CLOT</name>
<gene>
    <name evidence="2" type="ORF">SAMN02745163_03644</name>
</gene>
<evidence type="ECO:0000313" key="3">
    <source>
        <dbReference type="Proteomes" id="UP000184310"/>
    </source>
</evidence>
<proteinExistence type="predicted"/>
<reference evidence="2 3" key="1">
    <citation type="submission" date="2016-11" db="EMBL/GenBank/DDBJ databases">
        <authorList>
            <person name="Jaros S."/>
            <person name="Januszkiewicz K."/>
            <person name="Wedrychowicz H."/>
        </authorList>
    </citation>
    <scope>NUCLEOTIDE SEQUENCE [LARGE SCALE GENOMIC DNA]</scope>
    <source>
        <strain evidence="2 3">DSM 21758</strain>
    </source>
</reference>
<dbReference type="STRING" id="1121302.SAMN02745163_03644"/>
<feature type="transmembrane region" description="Helical" evidence="1">
    <location>
        <begin position="45"/>
        <end position="63"/>
    </location>
</feature>
<dbReference type="PANTHER" id="PTHR37304:SF1">
    <property type="entry name" value="MEMBRANE PROTEIN"/>
    <property type="match status" value="1"/>
</dbReference>
<keyword evidence="1" id="KW-0472">Membrane</keyword>
<dbReference type="RefSeq" id="WP_072991344.1">
    <property type="nucleotide sequence ID" value="NZ_FQZB01000016.1"/>
</dbReference>
<keyword evidence="3" id="KW-1185">Reference proteome</keyword>
<keyword evidence="1" id="KW-1133">Transmembrane helix</keyword>
<dbReference type="InterPro" id="IPR007211">
    <property type="entry name" value="DUF378"/>
</dbReference>
<dbReference type="Proteomes" id="UP000184310">
    <property type="component" value="Unassembled WGS sequence"/>
</dbReference>
<dbReference type="OrthoDB" id="9812136at2"/>
<dbReference type="AlphaFoldDB" id="A0A1M6RQB5"/>
<evidence type="ECO:0008006" key="4">
    <source>
        <dbReference type="Google" id="ProtNLM"/>
    </source>
</evidence>
<dbReference type="EMBL" id="FQZB01000016">
    <property type="protein sequence ID" value="SHK34682.1"/>
    <property type="molecule type" value="Genomic_DNA"/>
</dbReference>
<dbReference type="Pfam" id="PF04070">
    <property type="entry name" value="DUF378"/>
    <property type="match status" value="1"/>
</dbReference>
<evidence type="ECO:0000313" key="2">
    <source>
        <dbReference type="EMBL" id="SHK34682.1"/>
    </source>
</evidence>
<sequence length="70" mass="7941">MYKINIWDKISFILVSIGALNWGLIGLLRFNLVKFASFGSSFVETILYILVFAAGIELVTVVLRSKFLNR</sequence>
<keyword evidence="1" id="KW-0812">Transmembrane</keyword>
<feature type="transmembrane region" description="Helical" evidence="1">
    <location>
        <begin position="12"/>
        <end position="33"/>
    </location>
</feature>
<evidence type="ECO:0000256" key="1">
    <source>
        <dbReference type="SAM" id="Phobius"/>
    </source>
</evidence>
<accession>A0A1M6RQB5</accession>
<dbReference type="PANTHER" id="PTHR37304">
    <property type="entry name" value="MEMBRANE PROTEIN-RELATED"/>
    <property type="match status" value="1"/>
</dbReference>
<protein>
    <recommendedName>
        <fullName evidence="4">DUF378 domain-containing protein</fullName>
    </recommendedName>
</protein>